<dbReference type="Gene3D" id="1.10.10.10">
    <property type="entry name" value="Winged helix-like DNA-binding domain superfamily/Winged helix DNA-binding domain"/>
    <property type="match status" value="1"/>
</dbReference>
<dbReference type="InterPro" id="IPR011991">
    <property type="entry name" value="ArsR-like_HTH"/>
</dbReference>
<dbReference type="CDD" id="cd00090">
    <property type="entry name" value="HTH_ARSR"/>
    <property type="match status" value="1"/>
</dbReference>
<dbReference type="PRINTS" id="PR00033">
    <property type="entry name" value="HTHASNC"/>
</dbReference>
<gene>
    <name evidence="5" type="ORF">TCARB_1257</name>
</gene>
<dbReference type="AlphaFoldDB" id="A0A3G1A7T0"/>
<dbReference type="Proteomes" id="UP000266720">
    <property type="component" value="Chromosome"/>
</dbReference>
<keyword evidence="2" id="KW-0238">DNA-binding</keyword>
<dbReference type="GeneID" id="16572817"/>
<organism evidence="5 6">
    <name type="scientific">Thermofilum adornatum 1505</name>
    <dbReference type="NCBI Taxonomy" id="697581"/>
    <lineage>
        <taxon>Archaea</taxon>
        <taxon>Thermoproteota</taxon>
        <taxon>Thermoprotei</taxon>
        <taxon>Thermofilales</taxon>
        <taxon>Thermofilaceae</taxon>
        <taxon>Thermofilum</taxon>
    </lineage>
</organism>
<evidence type="ECO:0000313" key="5">
    <source>
        <dbReference type="EMBL" id="AJB42303.1"/>
    </source>
</evidence>
<accession>A0A3G1A7T0</accession>
<dbReference type="PROSITE" id="PS00519">
    <property type="entry name" value="HTH_ASNC_1"/>
    <property type="match status" value="1"/>
</dbReference>
<keyword evidence="1" id="KW-0805">Transcription regulation</keyword>
<dbReference type="STRING" id="697581.TCARB_1257"/>
<dbReference type="KEGG" id="tcb:TCARB_1257"/>
<dbReference type="InterPro" id="IPR019885">
    <property type="entry name" value="Tscrpt_reg_HTH_AsnC-type_CS"/>
</dbReference>
<reference evidence="6" key="1">
    <citation type="book" date="2010" name="EXTREMOPHILES" publisher="0:0-0">
        <title>Complete genome sequences of ten hyperthermophilic archaea reveal their metabolic capabilities and possible ecological roles.</title>
        <editorList>
            <person name="?"/>
        </editorList>
        <authorList>
            <person name="Ravin N.V."/>
            <person name="Mardanov A.V."/>
            <person name="Bonch-Osmolovskaya E.A."/>
            <person name="Skryabin K.G."/>
        </authorList>
    </citation>
    <scope>NUCLEOTIDE SEQUENCE [LARGE SCALE GENOMIC DNA]</scope>
    <source>
        <strain evidence="6">1505</strain>
    </source>
</reference>
<name>A0A3G1A7T0_9CREN</name>
<dbReference type="InterPro" id="IPR050684">
    <property type="entry name" value="HTH-Siroheme_Decarb"/>
</dbReference>
<dbReference type="InterPro" id="IPR036388">
    <property type="entry name" value="WH-like_DNA-bd_sf"/>
</dbReference>
<evidence type="ECO:0000259" key="4">
    <source>
        <dbReference type="PROSITE" id="PS50956"/>
    </source>
</evidence>
<dbReference type="Pfam" id="PF08394">
    <property type="entry name" value="Arc_trans_TRASH"/>
    <property type="match status" value="1"/>
</dbReference>
<evidence type="ECO:0000313" key="6">
    <source>
        <dbReference type="Proteomes" id="UP000266720"/>
    </source>
</evidence>
<dbReference type="InterPro" id="IPR019888">
    <property type="entry name" value="Tscrpt_reg_AsnC-like"/>
</dbReference>
<protein>
    <submittedName>
        <fullName evidence="5">Transcriptional regulator, AsnC family</fullName>
    </submittedName>
</protein>
<proteinExistence type="predicted"/>
<dbReference type="GeneID" id="25406668"/>
<keyword evidence="3" id="KW-0804">Transcription</keyword>
<dbReference type="SMART" id="SM00746">
    <property type="entry name" value="TRASH"/>
    <property type="match status" value="1"/>
</dbReference>
<dbReference type="RefSeq" id="WP_020961865.1">
    <property type="nucleotide sequence ID" value="NZ_CP007493.1"/>
</dbReference>
<dbReference type="SUPFAM" id="SSF46785">
    <property type="entry name" value="Winged helix' DNA-binding domain"/>
    <property type="match status" value="1"/>
</dbReference>
<dbReference type="Pfam" id="PF13412">
    <property type="entry name" value="HTH_24"/>
    <property type="match status" value="1"/>
</dbReference>
<dbReference type="InterPro" id="IPR036390">
    <property type="entry name" value="WH_DNA-bd_sf"/>
</dbReference>
<dbReference type="EMBL" id="CP007493">
    <property type="protein sequence ID" value="AJB42303.1"/>
    <property type="molecule type" value="Genomic_DNA"/>
</dbReference>
<dbReference type="InterPro" id="IPR000485">
    <property type="entry name" value="AsnC-type_HTH_dom"/>
</dbReference>
<dbReference type="GO" id="GO:0043565">
    <property type="term" value="F:sequence-specific DNA binding"/>
    <property type="evidence" value="ECO:0007669"/>
    <property type="project" value="InterPro"/>
</dbReference>
<evidence type="ECO:0000256" key="3">
    <source>
        <dbReference type="ARBA" id="ARBA00023163"/>
    </source>
</evidence>
<dbReference type="PROSITE" id="PS50956">
    <property type="entry name" value="HTH_ASNC_2"/>
    <property type="match status" value="1"/>
</dbReference>
<dbReference type="InterPro" id="IPR011017">
    <property type="entry name" value="TRASH_dom"/>
</dbReference>
<dbReference type="PANTHER" id="PTHR43413:SF6">
    <property type="entry name" value="REGULATORY PROTEIN ASNC"/>
    <property type="match status" value="1"/>
</dbReference>
<dbReference type="InterPro" id="IPR013603">
    <property type="entry name" value="TRASH_TR_C_prok"/>
</dbReference>
<feature type="domain" description="HTH asnC-type" evidence="4">
    <location>
        <begin position="2"/>
        <end position="64"/>
    </location>
</feature>
<dbReference type="SMART" id="SM00344">
    <property type="entry name" value="HTH_ASNC"/>
    <property type="match status" value="1"/>
</dbReference>
<dbReference type="PANTHER" id="PTHR43413">
    <property type="entry name" value="TRANSCRIPTIONAL REGULATOR, ASNC FAMILY"/>
    <property type="match status" value="1"/>
</dbReference>
<sequence>MLDNLDLRILELLVKNPRITVSEIARELNISRQTTRQRIEKINRSGIIKGFFPVFNTEKLGGILVLIMFASETRVTEKLSQAMVWELYLTTNSNPNTIVLGRIFSLEDLKKLVSLMEQIDPKAEIRIVSSIETNFDAKDVIVASGLSNVTCETCGERIRGKPYTYTYRNTTHYFCCPVCRDTFIKKLRSERND</sequence>
<evidence type="ECO:0000256" key="2">
    <source>
        <dbReference type="ARBA" id="ARBA00023125"/>
    </source>
</evidence>
<evidence type="ECO:0000256" key="1">
    <source>
        <dbReference type="ARBA" id="ARBA00023015"/>
    </source>
</evidence>